<dbReference type="InterPro" id="IPR053136">
    <property type="entry name" value="UTP_pyrophosphatase-like"/>
</dbReference>
<sequence length="75" mass="8769">MAARIYANILGCKFKSLTITSAKKRLGSCDFQGNLRFSFYNILLDKTYIDYVVVHELCHLFYLNHSKAFWQKVQS</sequence>
<reference evidence="2" key="1">
    <citation type="journal article" date="2020" name="mSystems">
        <title>Genome- and Community-Level Interaction Insights into Carbon Utilization and Element Cycling Functions of Hydrothermarchaeota in Hydrothermal Sediment.</title>
        <authorList>
            <person name="Zhou Z."/>
            <person name="Liu Y."/>
            <person name="Xu W."/>
            <person name="Pan J."/>
            <person name="Luo Z.H."/>
            <person name="Li M."/>
        </authorList>
    </citation>
    <scope>NUCLEOTIDE SEQUENCE [LARGE SCALE GENOMIC DNA]</scope>
    <source>
        <strain evidence="2">SpSt-1135</strain>
    </source>
</reference>
<dbReference type="PANTHER" id="PTHR30399">
    <property type="entry name" value="UNCHARACTERIZED PROTEIN YGJP"/>
    <property type="match status" value="1"/>
</dbReference>
<dbReference type="Gene3D" id="3.30.2010.10">
    <property type="entry name" value="Metalloproteases ('zincins'), catalytic domain"/>
    <property type="match status" value="1"/>
</dbReference>
<dbReference type="CDD" id="cd07344">
    <property type="entry name" value="M48_yhfN_like"/>
    <property type="match status" value="1"/>
</dbReference>
<proteinExistence type="predicted"/>
<dbReference type="InterPro" id="IPR002725">
    <property type="entry name" value="YgjP-like_metallopeptidase"/>
</dbReference>
<feature type="non-terminal residue" evidence="2">
    <location>
        <position position="75"/>
    </location>
</feature>
<name>A0A7C6EAA5_DESAE</name>
<protein>
    <submittedName>
        <fullName evidence="2">M48 family peptidase</fullName>
    </submittedName>
</protein>
<organism evidence="2">
    <name type="scientific">Desulfurella acetivorans</name>
    <dbReference type="NCBI Taxonomy" id="33002"/>
    <lineage>
        <taxon>Bacteria</taxon>
        <taxon>Pseudomonadati</taxon>
        <taxon>Campylobacterota</taxon>
        <taxon>Desulfurellia</taxon>
        <taxon>Desulfurellales</taxon>
        <taxon>Desulfurellaceae</taxon>
        <taxon>Desulfurella</taxon>
    </lineage>
</organism>
<evidence type="ECO:0000313" key="2">
    <source>
        <dbReference type="EMBL" id="HHS48513.1"/>
    </source>
</evidence>
<dbReference type="Pfam" id="PF01863">
    <property type="entry name" value="YgjP-like"/>
    <property type="match status" value="1"/>
</dbReference>
<dbReference type="PANTHER" id="PTHR30399:SF1">
    <property type="entry name" value="UTP PYROPHOSPHATASE"/>
    <property type="match status" value="1"/>
</dbReference>
<gene>
    <name evidence="2" type="ORF">ENM99_01430</name>
</gene>
<accession>A0A7C6EAA5</accession>
<evidence type="ECO:0000259" key="1">
    <source>
        <dbReference type="Pfam" id="PF01863"/>
    </source>
</evidence>
<dbReference type="Proteomes" id="UP000886400">
    <property type="component" value="Unassembled WGS sequence"/>
</dbReference>
<feature type="domain" description="YgjP-like metallopeptidase" evidence="1">
    <location>
        <begin position="4"/>
        <end position="74"/>
    </location>
</feature>
<dbReference type="AlphaFoldDB" id="A0A7C6EAA5"/>
<dbReference type="EMBL" id="DRZX01000065">
    <property type="protein sequence ID" value="HHS48513.1"/>
    <property type="molecule type" value="Genomic_DNA"/>
</dbReference>
<comment type="caution">
    <text evidence="2">The sequence shown here is derived from an EMBL/GenBank/DDBJ whole genome shotgun (WGS) entry which is preliminary data.</text>
</comment>